<reference evidence="1" key="2">
    <citation type="submission" date="2020-09" db="EMBL/GenBank/DDBJ databases">
        <authorList>
            <person name="Sun Q."/>
            <person name="Kim S."/>
        </authorList>
    </citation>
    <scope>NUCLEOTIDE SEQUENCE</scope>
    <source>
        <strain evidence="1">KCTC 42249</strain>
    </source>
</reference>
<proteinExistence type="predicted"/>
<dbReference type="InterPro" id="IPR014598">
    <property type="entry name" value="UCP035865"/>
</dbReference>
<comment type="caution">
    <text evidence="1">The sequence shown here is derived from an EMBL/GenBank/DDBJ whole genome shotgun (WGS) entry which is preliminary data.</text>
</comment>
<name>A0A8J3DN75_9HYPH</name>
<reference evidence="1" key="1">
    <citation type="journal article" date="2014" name="Int. J. Syst. Evol. Microbiol.">
        <title>Complete genome sequence of Corynebacterium casei LMG S-19264T (=DSM 44701T), isolated from a smear-ripened cheese.</title>
        <authorList>
            <consortium name="US DOE Joint Genome Institute (JGI-PGF)"/>
            <person name="Walter F."/>
            <person name="Albersmeier A."/>
            <person name="Kalinowski J."/>
            <person name="Ruckert C."/>
        </authorList>
    </citation>
    <scope>NUCLEOTIDE SEQUENCE</scope>
    <source>
        <strain evidence="1">KCTC 42249</strain>
    </source>
</reference>
<dbReference type="PIRSF" id="PIRSF035865">
    <property type="entry name" value="UCP035865"/>
    <property type="match status" value="1"/>
</dbReference>
<evidence type="ECO:0000313" key="2">
    <source>
        <dbReference type="Proteomes" id="UP000630142"/>
    </source>
</evidence>
<evidence type="ECO:0008006" key="3">
    <source>
        <dbReference type="Google" id="ProtNLM"/>
    </source>
</evidence>
<dbReference type="InterPro" id="IPR019285">
    <property type="entry name" value="DUF2336"/>
</dbReference>
<dbReference type="Proteomes" id="UP000630142">
    <property type="component" value="Unassembled WGS sequence"/>
</dbReference>
<gene>
    <name evidence="1" type="ORF">GCM10016234_07970</name>
</gene>
<keyword evidence="2" id="KW-1185">Reference proteome</keyword>
<organism evidence="1 2">
    <name type="scientific">Tianweitania populi</name>
    <dbReference type="NCBI Taxonomy" id="1607949"/>
    <lineage>
        <taxon>Bacteria</taxon>
        <taxon>Pseudomonadati</taxon>
        <taxon>Pseudomonadota</taxon>
        <taxon>Alphaproteobacteria</taxon>
        <taxon>Hyphomicrobiales</taxon>
        <taxon>Phyllobacteriaceae</taxon>
        <taxon>Tianweitania</taxon>
    </lineage>
</organism>
<dbReference type="AlphaFoldDB" id="A0A8J3DN75"/>
<protein>
    <recommendedName>
        <fullName evidence="3">DUF2336 domain-containing protein</fullName>
    </recommendedName>
</protein>
<dbReference type="EMBL" id="BMZQ01000001">
    <property type="protein sequence ID" value="GHD08440.1"/>
    <property type="molecule type" value="Genomic_DNA"/>
</dbReference>
<evidence type="ECO:0000313" key="1">
    <source>
        <dbReference type="EMBL" id="GHD08440.1"/>
    </source>
</evidence>
<dbReference type="RefSeq" id="WP_189501811.1">
    <property type="nucleotide sequence ID" value="NZ_BMZQ01000001.1"/>
</dbReference>
<accession>A0A8J3DN75</accession>
<dbReference type="Pfam" id="PF10098">
    <property type="entry name" value="DUF2336"/>
    <property type="match status" value="1"/>
</dbReference>
<sequence>MVVVAHFLRWIDTARVCERAAAAAALSRAYIDGTLEFEDRCAAEAALTLLLDDPSSKVRLAMAEALSMSRKAPPQIIAALAADQIEVATLVLGRSPLLTDADLIDRFAVAPTPVQCVVARRAWVGISLAAAIAEVGEAEACIALLQNPGADIAAVSFRRMVERFGERAHLREAMLGLADLPSDCRHLLLVQLGETLGRSPFLLGVMGEARAARMAREACTKASLTLIDRTRSDEHPALIEHLRLRGELTTGFLLRSVAAGKIDFFGAALVALTGQSERHVGALLARGRDVALCALMRSAGLPQNLQPVITSALSVWRDVANGKRVAGTQEVTWAMLQALKDDPTGEVASLIRRIHLDALRENARHHARAIAAA</sequence>